<evidence type="ECO:0000256" key="1">
    <source>
        <dbReference type="SAM" id="Phobius"/>
    </source>
</evidence>
<gene>
    <name evidence="2" type="ORF">SAMN04487834_10695</name>
</gene>
<feature type="transmembrane region" description="Helical" evidence="1">
    <location>
        <begin position="49"/>
        <end position="68"/>
    </location>
</feature>
<keyword evidence="1" id="KW-0472">Membrane</keyword>
<feature type="transmembrane region" description="Helical" evidence="1">
    <location>
        <begin position="21"/>
        <end position="37"/>
    </location>
</feature>
<evidence type="ECO:0000313" key="3">
    <source>
        <dbReference type="Proteomes" id="UP000183028"/>
    </source>
</evidence>
<dbReference type="OrthoDB" id="9909965at2"/>
<keyword evidence="1" id="KW-0812">Transmembrane</keyword>
<dbReference type="AlphaFoldDB" id="A0A1H6WPP2"/>
<dbReference type="STRING" id="322505.SAMN04487836_12022"/>
<feature type="transmembrane region" description="Helical" evidence="1">
    <location>
        <begin position="176"/>
        <end position="199"/>
    </location>
</feature>
<keyword evidence="3" id="KW-1185">Reference proteome</keyword>
<feature type="transmembrane region" description="Helical" evidence="1">
    <location>
        <begin position="101"/>
        <end position="117"/>
    </location>
</feature>
<name>A0A1H6WPP2_9FIRM</name>
<accession>A0A1H6WPP2</accession>
<feature type="transmembrane region" description="Helical" evidence="1">
    <location>
        <begin position="148"/>
        <end position="167"/>
    </location>
</feature>
<reference evidence="3" key="1">
    <citation type="submission" date="2016-10" db="EMBL/GenBank/DDBJ databases">
        <authorList>
            <person name="Varghese N."/>
        </authorList>
    </citation>
    <scope>NUCLEOTIDE SEQUENCE [LARGE SCALE GENOMIC DNA]</scope>
    <source>
        <strain evidence="3">DSM 20406</strain>
    </source>
</reference>
<dbReference type="RefSeq" id="WP_074732687.1">
    <property type="nucleotide sequence ID" value="NZ_CADABK010000044.1"/>
</dbReference>
<sequence>MANRIRKVSGKKPSGLQVFKEDFVILLLSIGLSYLVNTKSLMALSFINQPNFILVVVMALVLFAYSPFIGGMRSICFYLGLIAGKHMQAIILMNYQPDQKTIVGLVIVIVVAIGLWYSKGKGQMSEILAGASLGFLLVYGLNVTLTHLAISSLYDLVLLVVGAILLYQNMKQMAMVVLYGFLFYFPYKIMIIPGLQMFLG</sequence>
<evidence type="ECO:0000313" key="2">
    <source>
        <dbReference type="EMBL" id="SEJ17736.1"/>
    </source>
</evidence>
<organism evidence="2 3">
    <name type="scientific">Sharpea azabuensis</name>
    <dbReference type="NCBI Taxonomy" id="322505"/>
    <lineage>
        <taxon>Bacteria</taxon>
        <taxon>Bacillati</taxon>
        <taxon>Bacillota</taxon>
        <taxon>Erysipelotrichia</taxon>
        <taxon>Erysipelotrichales</taxon>
        <taxon>Coprobacillaceae</taxon>
        <taxon>Sharpea</taxon>
    </lineage>
</organism>
<proteinExistence type="predicted"/>
<dbReference type="EMBL" id="FNYK01000069">
    <property type="protein sequence ID" value="SEJ17736.1"/>
    <property type="molecule type" value="Genomic_DNA"/>
</dbReference>
<keyword evidence="1" id="KW-1133">Transmembrane helix</keyword>
<dbReference type="Proteomes" id="UP000183028">
    <property type="component" value="Unassembled WGS sequence"/>
</dbReference>
<protein>
    <submittedName>
        <fullName evidence="2">Uncharacterized protein</fullName>
    </submittedName>
</protein>